<accession>A0A8B6BJX5</accession>
<feature type="compositionally biased region" description="Low complexity" evidence="1">
    <location>
        <begin position="370"/>
        <end position="383"/>
    </location>
</feature>
<feature type="compositionally biased region" description="Pro residues" evidence="1">
    <location>
        <begin position="604"/>
        <end position="616"/>
    </location>
</feature>
<organism evidence="2 3">
    <name type="scientific">Mytilus galloprovincialis</name>
    <name type="common">Mediterranean mussel</name>
    <dbReference type="NCBI Taxonomy" id="29158"/>
    <lineage>
        <taxon>Eukaryota</taxon>
        <taxon>Metazoa</taxon>
        <taxon>Spiralia</taxon>
        <taxon>Lophotrochozoa</taxon>
        <taxon>Mollusca</taxon>
        <taxon>Bivalvia</taxon>
        <taxon>Autobranchia</taxon>
        <taxon>Pteriomorphia</taxon>
        <taxon>Mytilida</taxon>
        <taxon>Mytiloidea</taxon>
        <taxon>Mytilidae</taxon>
        <taxon>Mytilinae</taxon>
        <taxon>Mytilus</taxon>
    </lineage>
</organism>
<comment type="caution">
    <text evidence="2">The sequence shown here is derived from an EMBL/GenBank/DDBJ whole genome shotgun (WGS) entry which is preliminary data.</text>
</comment>
<feature type="compositionally biased region" description="Low complexity" evidence="1">
    <location>
        <begin position="939"/>
        <end position="951"/>
    </location>
</feature>
<dbReference type="AlphaFoldDB" id="A0A8B6BJX5"/>
<gene>
    <name evidence="2" type="ORF">MGAL_10B055304</name>
</gene>
<feature type="region of interest" description="Disordered" evidence="1">
    <location>
        <begin position="584"/>
        <end position="638"/>
    </location>
</feature>
<evidence type="ECO:0000256" key="1">
    <source>
        <dbReference type="SAM" id="MobiDB-lite"/>
    </source>
</evidence>
<protein>
    <submittedName>
        <fullName evidence="2">Uncharacterized protein</fullName>
    </submittedName>
</protein>
<feature type="compositionally biased region" description="Basic residues" evidence="1">
    <location>
        <begin position="617"/>
        <end position="628"/>
    </location>
</feature>
<proteinExistence type="predicted"/>
<feature type="compositionally biased region" description="Basic and acidic residues" evidence="1">
    <location>
        <begin position="430"/>
        <end position="441"/>
    </location>
</feature>
<dbReference type="EMBL" id="UYJE01000226">
    <property type="protein sequence ID" value="VDH91406.1"/>
    <property type="molecule type" value="Genomic_DNA"/>
</dbReference>
<sequence>MWSRGQPRMKKSYNNMSGEELEIVLNNITRLSRKDRETQIAFFVNNPTEDRKLIIKNLRESYPRQNNDSFKALNWRSCYQPPSADERIFLNETSKPYYHWIYRVASENVDEDTYKHNLNSFLGPSKEFIRGYRRIYEFITTFINEECFLSSCDTIYPFIETVTSLLGKEPRPPPLTLFNTAVYCVLQMQNPPKNRPKEKANSKMQTVIRGSGISRIRSWLFSAPKDLKQKVAGTIHVQPENYKKFFDWRKFTIISIKAKTCSDEKCNHRWTSGRRLCDEFENWCNDALQIGGERSGGYCPTYMRQEKINTLEEISYKLVKDKKKVKVLNSGSKRKQIIVEENDDDGESEIEDFIKHVSAPKKKKKDVICSNISHHPSPSTSSVPKKKKKRKDMDYSNISPPPSPSTSSVPKKKKKHYSPPQSDLFAPDPVVERPDPVVERKRPNRPPSIVDGKVVKKASYEPVSTRIGAKNPRQFFAPRKDMSEVDPFTDDDDVESNTIIRFGKGKVMPESDEDENEEPENEVSGDDEKGGASRMSSSSDDNETDAINKILANYNNSTKKRRRRIRIGSLSDEEVQIPVVDDKIVSPLSSDNEGVAGEDSLPPHMRPAPLNPPRIIPKPRKRKPRKSPVTKEDDTIPEQLVNKVISHNQVNQFIHCMDKQRTPVAPSNQDEETDLLMSPEVFAELEHSVRMSPPRPQPPQQYEDISSPDVPTPPHDILASAIYSEIDLHTLIQDFDDYTETVADEQLRLLRDADIQSANELINNVEQQLLLSANDASVETTDAEELLSLAANNTSVETTDAEELLLLAANDASVETTDAEELLLLAANNKSAETTDAEELLLAANNKSAETTDAEERLLLAANEADERSLVTEATDAEEQLLLAEVSTSDTGERLLLLSAAADAAKSKDNTCDLLSEHENINVSKSNEDEIRDLVAAAAAAEQSNEQSNEQPVCDPTETYNNISDLINSAIHDYS</sequence>
<feature type="compositionally biased region" description="Acidic residues" evidence="1">
    <location>
        <begin position="510"/>
        <end position="525"/>
    </location>
</feature>
<evidence type="ECO:0000313" key="3">
    <source>
        <dbReference type="Proteomes" id="UP000596742"/>
    </source>
</evidence>
<feature type="region of interest" description="Disordered" evidence="1">
    <location>
        <begin position="687"/>
        <end position="709"/>
    </location>
</feature>
<keyword evidence="3" id="KW-1185">Reference proteome</keyword>
<name>A0A8B6BJX5_MYTGA</name>
<reference evidence="2" key="1">
    <citation type="submission" date="2018-11" db="EMBL/GenBank/DDBJ databases">
        <authorList>
            <person name="Alioto T."/>
            <person name="Alioto T."/>
        </authorList>
    </citation>
    <scope>NUCLEOTIDE SEQUENCE</scope>
</reference>
<evidence type="ECO:0000313" key="2">
    <source>
        <dbReference type="EMBL" id="VDH91406.1"/>
    </source>
</evidence>
<feature type="region of interest" description="Disordered" evidence="1">
    <location>
        <begin position="939"/>
        <end position="960"/>
    </location>
</feature>
<feature type="region of interest" description="Disordered" evidence="1">
    <location>
        <begin position="364"/>
        <end position="571"/>
    </location>
</feature>
<dbReference type="Proteomes" id="UP000596742">
    <property type="component" value="Unassembled WGS sequence"/>
</dbReference>